<dbReference type="InterPro" id="IPR050194">
    <property type="entry name" value="Glycosyltransferase_grp1"/>
</dbReference>
<dbReference type="EMBL" id="FWXY01000019">
    <property type="protein sequence ID" value="SMC99185.1"/>
    <property type="molecule type" value="Genomic_DNA"/>
</dbReference>
<keyword evidence="2" id="KW-0808">Transferase</keyword>
<dbReference type="AlphaFoldDB" id="A0A1W2DNU8"/>
<gene>
    <name evidence="2" type="ORF">SAMN02746065_11929</name>
</gene>
<evidence type="ECO:0000313" key="3">
    <source>
        <dbReference type="Proteomes" id="UP000192418"/>
    </source>
</evidence>
<feature type="domain" description="Glycosyl transferase family 1" evidence="1">
    <location>
        <begin position="236"/>
        <end position="396"/>
    </location>
</feature>
<evidence type="ECO:0000259" key="1">
    <source>
        <dbReference type="Pfam" id="PF00534"/>
    </source>
</evidence>
<dbReference type="CDD" id="cd03801">
    <property type="entry name" value="GT4_PimA-like"/>
    <property type="match status" value="1"/>
</dbReference>
<dbReference type="Proteomes" id="UP000192418">
    <property type="component" value="Unassembled WGS sequence"/>
</dbReference>
<proteinExistence type="predicted"/>
<protein>
    <submittedName>
        <fullName evidence="2">Glycosyltransferase involved in cell wall bisynthesis</fullName>
    </submittedName>
</protein>
<dbReference type="SUPFAM" id="SSF53756">
    <property type="entry name" value="UDP-Glycosyltransferase/glycogen phosphorylase"/>
    <property type="match status" value="1"/>
</dbReference>
<dbReference type="InterPro" id="IPR001296">
    <property type="entry name" value="Glyco_trans_1"/>
</dbReference>
<dbReference type="PANTHER" id="PTHR45947:SF3">
    <property type="entry name" value="SULFOQUINOVOSYL TRANSFERASE SQD2"/>
    <property type="match status" value="1"/>
</dbReference>
<dbReference type="OrthoDB" id="5443996at2"/>
<evidence type="ECO:0000313" key="2">
    <source>
        <dbReference type="EMBL" id="SMC99185.1"/>
    </source>
</evidence>
<dbReference type="GO" id="GO:0016757">
    <property type="term" value="F:glycosyltransferase activity"/>
    <property type="evidence" value="ECO:0007669"/>
    <property type="project" value="InterPro"/>
</dbReference>
<dbReference type="STRING" id="1121400.SAMN02746065_11929"/>
<keyword evidence="3" id="KW-1185">Reference proteome</keyword>
<sequence>MKNENIKILMVMEQCNPEWASVPLLSYNFYHEIRKRVQVTLVTHERNQSALEKVRGNHTIDYIRESSLLKRYYRLIKIVTHRGAVNWPLQHALSYPIYGEFNHRVSQKYGPLIRAQKYDLVHVMTPILPRYPVKLIDHCETTPFLLGPVNGGVPFPPGFDTVAKKEFAGFNFLRMFTRLIPGYTKTYQTADKVLSGSLYTQNMLKNLFDMDDSRIGLFHENGILASFTETPKKHTSKTMNLLFVGRLVAYKGADMAIKALSTLPKTVQKRLTFTIVGDGPEKKSLERLAGKAGVGNIVHFTGWIPQKETLIHYKKSDVFCFPSVREFGGAVALEAMGCGLPCIVPDYAGLGEYVTEETGIKIKPKSRDHLIQKFAEKIQFLLENPDIREKMSARAIDRVRTYEWGNKAHDMVCLYKKMIRA</sequence>
<reference evidence="2 3" key="1">
    <citation type="submission" date="2017-04" db="EMBL/GenBank/DDBJ databases">
        <authorList>
            <person name="Afonso C.L."/>
            <person name="Miller P.J."/>
            <person name="Scott M.A."/>
            <person name="Spackman E."/>
            <person name="Goraichik I."/>
            <person name="Dimitrov K.M."/>
            <person name="Suarez D.L."/>
            <person name="Swayne D.E."/>
        </authorList>
    </citation>
    <scope>NUCLEOTIDE SEQUENCE [LARGE SCALE GENOMIC DNA]</scope>
    <source>
        <strain evidence="2 3">DSM 3385</strain>
    </source>
</reference>
<organism evidence="2 3">
    <name type="scientific">Desulfocicer vacuolatum DSM 3385</name>
    <dbReference type="NCBI Taxonomy" id="1121400"/>
    <lineage>
        <taxon>Bacteria</taxon>
        <taxon>Pseudomonadati</taxon>
        <taxon>Thermodesulfobacteriota</taxon>
        <taxon>Desulfobacteria</taxon>
        <taxon>Desulfobacterales</taxon>
        <taxon>Desulfobacteraceae</taxon>
        <taxon>Desulfocicer</taxon>
    </lineage>
</organism>
<dbReference type="PANTHER" id="PTHR45947">
    <property type="entry name" value="SULFOQUINOVOSYL TRANSFERASE SQD2"/>
    <property type="match status" value="1"/>
</dbReference>
<dbReference type="Gene3D" id="3.40.50.2000">
    <property type="entry name" value="Glycogen Phosphorylase B"/>
    <property type="match status" value="2"/>
</dbReference>
<dbReference type="RefSeq" id="WP_084070671.1">
    <property type="nucleotide sequence ID" value="NZ_FWXY01000019.1"/>
</dbReference>
<name>A0A1W2DNU8_9BACT</name>
<accession>A0A1W2DNU8</accession>
<dbReference type="Pfam" id="PF00534">
    <property type="entry name" value="Glycos_transf_1"/>
    <property type="match status" value="1"/>
</dbReference>